<keyword evidence="5" id="KW-0812">Transmembrane</keyword>
<dbReference type="Gene3D" id="2.10.109.10">
    <property type="entry name" value="Umud Fragment, subunit A"/>
    <property type="match status" value="1"/>
</dbReference>
<evidence type="ECO:0000256" key="6">
    <source>
        <dbReference type="ARBA" id="ARBA00022792"/>
    </source>
</evidence>
<keyword evidence="4 13" id="KW-0645">Protease</keyword>
<evidence type="ECO:0000256" key="1">
    <source>
        <dbReference type="ARBA" id="ARBA00004434"/>
    </source>
</evidence>
<name>A0A2P2J7I6_RHIMU</name>
<dbReference type="EMBL" id="GGEC01008946">
    <property type="protein sequence ID" value="MBW89429.1"/>
    <property type="molecule type" value="Transcribed_RNA"/>
</dbReference>
<keyword evidence="8" id="KW-1133">Transmembrane helix</keyword>
<dbReference type="PRINTS" id="PR00727">
    <property type="entry name" value="LEADERPTASE"/>
</dbReference>
<dbReference type="GO" id="GO:0004252">
    <property type="term" value="F:serine-type endopeptidase activity"/>
    <property type="evidence" value="ECO:0007669"/>
    <property type="project" value="InterPro"/>
</dbReference>
<evidence type="ECO:0000256" key="11">
    <source>
        <dbReference type="SAM" id="SignalP"/>
    </source>
</evidence>
<dbReference type="InterPro" id="IPR036286">
    <property type="entry name" value="LexA/Signal_pep-like_sf"/>
</dbReference>
<evidence type="ECO:0000256" key="4">
    <source>
        <dbReference type="ARBA" id="ARBA00022670"/>
    </source>
</evidence>
<keyword evidence="11" id="KW-0732">Signal</keyword>
<comment type="similarity">
    <text evidence="2">Belongs to the peptidase S26 family. IMP2 subfamily.</text>
</comment>
<sequence>MIFILLSDVALFVSFCSSPINHKEKYVKRIIGLPGDWIGTPYSHDVVKIPQGHCWVEGDDPSFSMDSRSFGPIPLGLINGRVTHIVWPPRRVGKVDRRIATDRISSSA</sequence>
<evidence type="ECO:0000256" key="2">
    <source>
        <dbReference type="ARBA" id="ARBA00007066"/>
    </source>
</evidence>
<accession>A0A2P2J7I6</accession>
<evidence type="ECO:0000256" key="7">
    <source>
        <dbReference type="ARBA" id="ARBA00022801"/>
    </source>
</evidence>
<dbReference type="CDD" id="cd06530">
    <property type="entry name" value="S26_SPase_I"/>
    <property type="match status" value="1"/>
</dbReference>
<keyword evidence="7" id="KW-0378">Hydrolase</keyword>
<dbReference type="InterPro" id="IPR019533">
    <property type="entry name" value="Peptidase_S26"/>
</dbReference>
<dbReference type="InterPro" id="IPR000223">
    <property type="entry name" value="Pept_S26A_signal_pept_1"/>
</dbReference>
<dbReference type="InterPro" id="IPR037730">
    <property type="entry name" value="IMP2"/>
</dbReference>
<dbReference type="AlphaFoldDB" id="A0A2P2J7I6"/>
<dbReference type="GO" id="GO:0006627">
    <property type="term" value="P:protein processing involved in protein targeting to mitochondrion"/>
    <property type="evidence" value="ECO:0007669"/>
    <property type="project" value="InterPro"/>
</dbReference>
<evidence type="ECO:0000256" key="3">
    <source>
        <dbReference type="ARBA" id="ARBA00013650"/>
    </source>
</evidence>
<evidence type="ECO:0000256" key="10">
    <source>
        <dbReference type="ARBA" id="ARBA00023136"/>
    </source>
</evidence>
<dbReference type="Pfam" id="PF10502">
    <property type="entry name" value="Peptidase_S26"/>
    <property type="match status" value="1"/>
</dbReference>
<dbReference type="SUPFAM" id="SSF51306">
    <property type="entry name" value="LexA/Signal peptidase"/>
    <property type="match status" value="1"/>
</dbReference>
<keyword evidence="9" id="KW-0496">Mitochondrion</keyword>
<evidence type="ECO:0000313" key="13">
    <source>
        <dbReference type="EMBL" id="MBW89429.1"/>
    </source>
</evidence>
<keyword evidence="6" id="KW-0999">Mitochondrion inner membrane</keyword>
<feature type="chain" id="PRO_5015112724" description="Mitochondrial inner membrane protease subunit 2" evidence="11">
    <location>
        <begin position="19"/>
        <end position="108"/>
    </location>
</feature>
<protein>
    <recommendedName>
        <fullName evidence="3">Mitochondrial inner membrane protease subunit 2</fullName>
    </recommendedName>
</protein>
<evidence type="ECO:0000259" key="12">
    <source>
        <dbReference type="Pfam" id="PF10502"/>
    </source>
</evidence>
<dbReference type="PANTHER" id="PTHR46041">
    <property type="entry name" value="MITOCHONDRIAL INNER MEMBRANE PROTEASE SUBUNIT 2"/>
    <property type="match status" value="1"/>
</dbReference>
<organism evidence="13">
    <name type="scientific">Rhizophora mucronata</name>
    <name type="common">Asiatic mangrove</name>
    <dbReference type="NCBI Taxonomy" id="61149"/>
    <lineage>
        <taxon>Eukaryota</taxon>
        <taxon>Viridiplantae</taxon>
        <taxon>Streptophyta</taxon>
        <taxon>Embryophyta</taxon>
        <taxon>Tracheophyta</taxon>
        <taxon>Spermatophyta</taxon>
        <taxon>Magnoliopsida</taxon>
        <taxon>eudicotyledons</taxon>
        <taxon>Gunneridae</taxon>
        <taxon>Pentapetalae</taxon>
        <taxon>rosids</taxon>
        <taxon>fabids</taxon>
        <taxon>Malpighiales</taxon>
        <taxon>Rhizophoraceae</taxon>
        <taxon>Rhizophora</taxon>
    </lineage>
</organism>
<reference evidence="13" key="1">
    <citation type="submission" date="2018-02" db="EMBL/GenBank/DDBJ databases">
        <title>Rhizophora mucronata_Transcriptome.</title>
        <authorList>
            <person name="Meera S.P."/>
            <person name="Sreeshan A."/>
            <person name="Augustine A."/>
        </authorList>
    </citation>
    <scope>NUCLEOTIDE SEQUENCE</scope>
    <source>
        <tissue evidence="13">Leaf</tissue>
    </source>
</reference>
<dbReference type="PANTHER" id="PTHR46041:SF2">
    <property type="entry name" value="MITOCHONDRIAL INNER MEMBRANE PROTEASE SUBUNIT 2"/>
    <property type="match status" value="1"/>
</dbReference>
<evidence type="ECO:0000256" key="5">
    <source>
        <dbReference type="ARBA" id="ARBA00022692"/>
    </source>
</evidence>
<comment type="subcellular location">
    <subcellularLocation>
        <location evidence="1">Mitochondrion inner membrane</location>
        <topology evidence="1">Single-pass membrane protein</topology>
    </subcellularLocation>
</comment>
<feature type="signal peptide" evidence="11">
    <location>
        <begin position="1"/>
        <end position="18"/>
    </location>
</feature>
<feature type="domain" description="Peptidase S26" evidence="12">
    <location>
        <begin position="47"/>
        <end position="87"/>
    </location>
</feature>
<proteinExistence type="inferred from homology"/>
<evidence type="ECO:0000256" key="9">
    <source>
        <dbReference type="ARBA" id="ARBA00023128"/>
    </source>
</evidence>
<evidence type="ECO:0000256" key="8">
    <source>
        <dbReference type="ARBA" id="ARBA00022989"/>
    </source>
</evidence>
<keyword evidence="10" id="KW-0472">Membrane</keyword>
<dbReference type="GO" id="GO:0006465">
    <property type="term" value="P:signal peptide processing"/>
    <property type="evidence" value="ECO:0007669"/>
    <property type="project" value="InterPro"/>
</dbReference>
<dbReference type="GO" id="GO:0042720">
    <property type="term" value="C:mitochondrial inner membrane peptidase complex"/>
    <property type="evidence" value="ECO:0007669"/>
    <property type="project" value="InterPro"/>
</dbReference>